<keyword evidence="1" id="KW-0472">Membrane</keyword>
<gene>
    <name evidence="2" type="ORF">C1I98_22400</name>
</gene>
<comment type="caution">
    <text evidence="2">The sequence shown here is derived from an EMBL/GenBank/DDBJ whole genome shotgun (WGS) entry which is preliminary data.</text>
</comment>
<keyword evidence="1" id="KW-1133">Transmembrane helix</keyword>
<dbReference type="Proteomes" id="UP000248544">
    <property type="component" value="Unassembled WGS sequence"/>
</dbReference>
<name>A0A2W2GE47_9ACTN</name>
<dbReference type="RefSeq" id="WP_111169402.1">
    <property type="nucleotide sequence ID" value="NZ_POUA01000188.1"/>
</dbReference>
<proteinExistence type="predicted"/>
<dbReference type="AlphaFoldDB" id="A0A2W2GE47"/>
<evidence type="ECO:0000256" key="1">
    <source>
        <dbReference type="SAM" id="Phobius"/>
    </source>
</evidence>
<feature type="transmembrane region" description="Helical" evidence="1">
    <location>
        <begin position="21"/>
        <end position="43"/>
    </location>
</feature>
<feature type="transmembrane region" description="Helical" evidence="1">
    <location>
        <begin position="49"/>
        <end position="71"/>
    </location>
</feature>
<dbReference type="Pfam" id="PF19870">
    <property type="entry name" value="DUF6343"/>
    <property type="match status" value="1"/>
</dbReference>
<accession>A0A2W2GE47</accession>
<evidence type="ECO:0000313" key="2">
    <source>
        <dbReference type="EMBL" id="PZG40889.1"/>
    </source>
</evidence>
<protein>
    <submittedName>
        <fullName evidence="2">Uncharacterized protein</fullName>
    </submittedName>
</protein>
<organism evidence="2 3">
    <name type="scientific">Spongiactinospora gelatinilytica</name>
    <dbReference type="NCBI Taxonomy" id="2666298"/>
    <lineage>
        <taxon>Bacteria</taxon>
        <taxon>Bacillati</taxon>
        <taxon>Actinomycetota</taxon>
        <taxon>Actinomycetes</taxon>
        <taxon>Streptosporangiales</taxon>
        <taxon>Streptosporangiaceae</taxon>
        <taxon>Spongiactinospora</taxon>
    </lineage>
</organism>
<dbReference type="InterPro" id="IPR045924">
    <property type="entry name" value="DUF6343"/>
</dbReference>
<dbReference type="EMBL" id="POUA01000188">
    <property type="protein sequence ID" value="PZG40889.1"/>
    <property type="molecule type" value="Genomic_DNA"/>
</dbReference>
<keyword evidence="1" id="KW-0812">Transmembrane</keyword>
<reference evidence="2 3" key="1">
    <citation type="submission" date="2018-01" db="EMBL/GenBank/DDBJ databases">
        <title>Draft genome sequence of Sphaerisporangium sp. 7K107.</title>
        <authorList>
            <person name="Sahin N."/>
            <person name="Saygin H."/>
            <person name="Ay H."/>
        </authorList>
    </citation>
    <scope>NUCLEOTIDE SEQUENCE [LARGE SCALE GENOMIC DNA]</scope>
    <source>
        <strain evidence="2 3">7K107</strain>
    </source>
</reference>
<keyword evidence="3" id="KW-1185">Reference proteome</keyword>
<sequence>MWGNRSGTEPKNAKSPLRVRAGLAAVALPLALAATIFFVYRAVATGESVWTVEAVIAAAVAVTAAIDLVVIRRRMGNRP</sequence>
<evidence type="ECO:0000313" key="3">
    <source>
        <dbReference type="Proteomes" id="UP000248544"/>
    </source>
</evidence>